<dbReference type="HOGENOM" id="CLU_163923_0_0_6"/>
<accession>A0A0F6AX80</accession>
<proteinExistence type="predicted"/>
<protein>
    <submittedName>
        <fullName evidence="1">Periplasmic protein</fullName>
    </submittedName>
</protein>
<dbReference type="Pfam" id="PF16695">
    <property type="entry name" value="Tai4"/>
    <property type="match status" value="1"/>
</dbReference>
<dbReference type="EMBL" id="CP001363">
    <property type="protein sequence ID" value="ACY86852.1"/>
    <property type="molecule type" value="Genomic_DNA"/>
</dbReference>
<dbReference type="PATRIC" id="fig|588858.6.peg.424"/>
<dbReference type="BioCyc" id="SENT588858:STM14_RS01980-MONOMER"/>
<dbReference type="InterPro" id="IPR038314">
    <property type="entry name" value="T6SS_sf"/>
</dbReference>
<dbReference type="Proteomes" id="UP000002695">
    <property type="component" value="Chromosome"/>
</dbReference>
<keyword evidence="2" id="KW-1185">Reference proteome</keyword>
<evidence type="ECO:0000313" key="1">
    <source>
        <dbReference type="EMBL" id="ACY86852.1"/>
    </source>
</evidence>
<gene>
    <name evidence="1" type="ordered locus">STM14_0326</name>
</gene>
<name>A0A0F6AX80_SALT1</name>
<sequence>MDTAVKWLILVTFSISGMLVWQPSFAQEALTTQYSQSELLKNWALSHCLALVYKDDVVKNDARATASAYLEYGKQSVEIYHEIDEIAKKYSGLKYNGSISSDFNTMKCIDFIHDRELNELIKRRVEK</sequence>
<organism evidence="1 2">
    <name type="scientific">Salmonella typhimurium (strain 14028s / SGSC 2262)</name>
    <dbReference type="NCBI Taxonomy" id="588858"/>
    <lineage>
        <taxon>Bacteria</taxon>
        <taxon>Pseudomonadati</taxon>
        <taxon>Pseudomonadota</taxon>
        <taxon>Gammaproteobacteria</taxon>
        <taxon>Enterobacterales</taxon>
        <taxon>Enterobacteriaceae</taxon>
        <taxon>Salmonella</taxon>
    </lineage>
</organism>
<reference evidence="1 2" key="1">
    <citation type="journal article" date="2010" name="J. Bacteriol.">
        <title>Short-term signatures of evolutionary change in the Salmonella enterica serovar typhimurium 14028 genome.</title>
        <authorList>
            <person name="Jarvik T."/>
            <person name="Smillie C."/>
            <person name="Groisman E.A."/>
            <person name="Ochman H."/>
        </authorList>
    </citation>
    <scope>NUCLEOTIDE SEQUENCE [LARGE SCALE GENOMIC DNA]</scope>
    <source>
        <strain evidence="2">14028s / SGSC 2262</strain>
    </source>
</reference>
<dbReference type="AlphaFoldDB" id="A0A0F6AX80"/>
<dbReference type="SMR" id="A0A0F6AX80"/>
<dbReference type="KEGG" id="seo:STM14_0326"/>
<dbReference type="RefSeq" id="WP_000379146.1">
    <property type="nucleotide sequence ID" value="NC_016856.1"/>
</dbReference>
<dbReference type="Gene3D" id="1.20.120.1620">
    <property type="match status" value="1"/>
</dbReference>
<evidence type="ECO:0000313" key="2">
    <source>
        <dbReference type="Proteomes" id="UP000002695"/>
    </source>
</evidence>
<dbReference type="InterPro" id="IPR032032">
    <property type="entry name" value="Tai4"/>
</dbReference>